<organism evidence="2 3">
    <name type="scientific">Austropuccinia psidii MF-1</name>
    <dbReference type="NCBI Taxonomy" id="1389203"/>
    <lineage>
        <taxon>Eukaryota</taxon>
        <taxon>Fungi</taxon>
        <taxon>Dikarya</taxon>
        <taxon>Basidiomycota</taxon>
        <taxon>Pucciniomycotina</taxon>
        <taxon>Pucciniomycetes</taxon>
        <taxon>Pucciniales</taxon>
        <taxon>Sphaerophragmiaceae</taxon>
        <taxon>Austropuccinia</taxon>
    </lineage>
</organism>
<keyword evidence="3" id="KW-1185">Reference proteome</keyword>
<protein>
    <recommendedName>
        <fullName evidence="1">Retroviral polymerase SH3-like domain-containing protein</fullName>
    </recommendedName>
</protein>
<name>A0A9Q3FKJ3_9BASI</name>
<accession>A0A9Q3FKJ3</accession>
<reference evidence="2" key="1">
    <citation type="submission" date="2021-03" db="EMBL/GenBank/DDBJ databases">
        <title>Draft genome sequence of rust myrtle Austropuccinia psidii MF-1, a brazilian biotype.</title>
        <authorList>
            <person name="Quecine M.C."/>
            <person name="Pachon D.M.R."/>
            <person name="Bonatelli M.L."/>
            <person name="Correr F.H."/>
            <person name="Franceschini L.M."/>
            <person name="Leite T.F."/>
            <person name="Margarido G.R.A."/>
            <person name="Almeida C.A."/>
            <person name="Ferrarezi J.A."/>
            <person name="Labate C.A."/>
        </authorList>
    </citation>
    <scope>NUCLEOTIDE SEQUENCE</scope>
    <source>
        <strain evidence="2">MF-1</strain>
    </source>
</reference>
<proteinExistence type="predicted"/>
<evidence type="ECO:0000313" key="3">
    <source>
        <dbReference type="Proteomes" id="UP000765509"/>
    </source>
</evidence>
<dbReference type="OrthoDB" id="2517548at2759"/>
<dbReference type="EMBL" id="AVOT02045190">
    <property type="protein sequence ID" value="MBW0540544.1"/>
    <property type="molecule type" value="Genomic_DNA"/>
</dbReference>
<dbReference type="InterPro" id="IPR057670">
    <property type="entry name" value="SH3_retrovirus"/>
</dbReference>
<dbReference type="Pfam" id="PF25597">
    <property type="entry name" value="SH3_retrovirus"/>
    <property type="match status" value="1"/>
</dbReference>
<evidence type="ECO:0000259" key="1">
    <source>
        <dbReference type="Pfam" id="PF25597"/>
    </source>
</evidence>
<feature type="domain" description="Retroviral polymerase SH3-like" evidence="1">
    <location>
        <begin position="9"/>
        <end position="69"/>
    </location>
</feature>
<dbReference type="AlphaFoldDB" id="A0A9Q3FKJ3"/>
<gene>
    <name evidence="2" type="ORF">O181_080259</name>
</gene>
<comment type="caution">
    <text evidence="2">The sequence shown here is derived from an EMBL/GenBank/DDBJ whole genome shotgun (WGS) entry which is preliminary data.</text>
</comment>
<sequence length="117" mass="13326">MDMLRIFGSKAYIHDHNFQKDMSSRAVVGYHVGIAQDSRGWLFWILDKKQIVKSASVKFDEATVFQGNKLEIDTIQVKDLFNGAMISEIEKQEQLVNCLNSENAIPDILPSSYKEAM</sequence>
<dbReference type="Proteomes" id="UP000765509">
    <property type="component" value="Unassembled WGS sequence"/>
</dbReference>
<evidence type="ECO:0000313" key="2">
    <source>
        <dbReference type="EMBL" id="MBW0540544.1"/>
    </source>
</evidence>